<gene>
    <name evidence="1" type="ORF">H8Q88_04340</name>
</gene>
<dbReference type="RefSeq" id="WP_187025377.1">
    <property type="nucleotide sequence ID" value="NZ_JACRUP010000001.1"/>
</dbReference>
<protein>
    <submittedName>
        <fullName evidence="1">Uncharacterized protein</fullName>
    </submittedName>
</protein>
<keyword evidence="2" id="KW-1185">Reference proteome</keyword>
<evidence type="ECO:0000313" key="2">
    <source>
        <dbReference type="Proteomes" id="UP000615796"/>
    </source>
</evidence>
<dbReference type="EMBL" id="JACRUP010000001">
    <property type="protein sequence ID" value="MBC5850187.1"/>
    <property type="molecule type" value="Genomic_DNA"/>
</dbReference>
<name>A0A9X0UGQ5_VIBME</name>
<reference evidence="1" key="1">
    <citation type="submission" date="2020-08" db="EMBL/GenBank/DDBJ databases">
        <title>Genome Sequencing and Pan-Genome Analysis of Migratory bird Vibrio Strains, Inner Mongolia.</title>
        <authorList>
            <person name="Zheng L."/>
        </authorList>
    </citation>
    <scope>NUCLEOTIDE SEQUENCE</scope>
    <source>
        <strain evidence="1">M13F</strain>
    </source>
</reference>
<dbReference type="Proteomes" id="UP000615796">
    <property type="component" value="Unassembled WGS sequence"/>
</dbReference>
<sequence>MLFIPPVIINSIPAMIAAISKMATTVGPMIAKYAPVVLETLGKNLPRVIQTIDAVSLAANVLRPNEQVEELGAKAMAADKTPEDFARINDYIDYLRNEVEVDSQALSQDPLDSTIRHAIGATIALKGVGEMMGTEISLPFLKTISQLGLEPKLILTIVQAYAQSGLTADEVEQYLNDQLSIAQSQQHSEVLVTAYQIADPQLDRQQAEDAVMNLR</sequence>
<dbReference type="AlphaFoldDB" id="A0A9X0UGQ5"/>
<organism evidence="1 2">
    <name type="scientific">Vibrio metschnikovii</name>
    <dbReference type="NCBI Taxonomy" id="28172"/>
    <lineage>
        <taxon>Bacteria</taxon>
        <taxon>Pseudomonadati</taxon>
        <taxon>Pseudomonadota</taxon>
        <taxon>Gammaproteobacteria</taxon>
        <taxon>Vibrionales</taxon>
        <taxon>Vibrionaceae</taxon>
        <taxon>Vibrio</taxon>
    </lineage>
</organism>
<evidence type="ECO:0000313" key="1">
    <source>
        <dbReference type="EMBL" id="MBC5850187.1"/>
    </source>
</evidence>
<proteinExistence type="predicted"/>
<accession>A0A9X0UGQ5</accession>
<comment type="caution">
    <text evidence="1">The sequence shown here is derived from an EMBL/GenBank/DDBJ whole genome shotgun (WGS) entry which is preliminary data.</text>
</comment>